<evidence type="ECO:0000313" key="2">
    <source>
        <dbReference type="EMBL" id="CAB4188524.1"/>
    </source>
</evidence>
<dbReference type="CDD" id="cd00093">
    <property type="entry name" value="HTH_XRE"/>
    <property type="match status" value="1"/>
</dbReference>
<gene>
    <name evidence="2" type="ORF">UFOVP1175_33</name>
</gene>
<protein>
    <submittedName>
        <fullName evidence="2">HTH_XRE domain containing protein</fullName>
    </submittedName>
</protein>
<dbReference type="Gene3D" id="1.10.260.40">
    <property type="entry name" value="lambda repressor-like DNA-binding domains"/>
    <property type="match status" value="1"/>
</dbReference>
<dbReference type="GO" id="GO:0003677">
    <property type="term" value="F:DNA binding"/>
    <property type="evidence" value="ECO:0007669"/>
    <property type="project" value="InterPro"/>
</dbReference>
<accession>A0A6J5RA94</accession>
<dbReference type="PROSITE" id="PS50943">
    <property type="entry name" value="HTH_CROC1"/>
    <property type="match status" value="1"/>
</dbReference>
<dbReference type="SUPFAM" id="SSF47413">
    <property type="entry name" value="lambda repressor-like DNA-binding domains"/>
    <property type="match status" value="1"/>
</dbReference>
<reference evidence="2" key="1">
    <citation type="submission" date="2020-05" db="EMBL/GenBank/DDBJ databases">
        <authorList>
            <person name="Chiriac C."/>
            <person name="Salcher M."/>
            <person name="Ghai R."/>
            <person name="Kavagutti S V."/>
        </authorList>
    </citation>
    <scope>NUCLEOTIDE SEQUENCE</scope>
</reference>
<feature type="domain" description="HTH cro/C1-type" evidence="1">
    <location>
        <begin position="33"/>
        <end position="65"/>
    </location>
</feature>
<name>A0A6J5RA94_9CAUD</name>
<dbReference type="InterPro" id="IPR010982">
    <property type="entry name" value="Lambda_DNA-bd_dom_sf"/>
</dbReference>
<dbReference type="EMBL" id="LR797129">
    <property type="protein sequence ID" value="CAB4188524.1"/>
    <property type="molecule type" value="Genomic_DNA"/>
</dbReference>
<sequence>MSKDRLTIYINRRMGSKSALLRAMQKHGVPVERKTIYNWCRDNNSIKLEQLQKLAKAFKVPVHELVKQITIKHEGDE</sequence>
<dbReference type="InterPro" id="IPR001387">
    <property type="entry name" value="Cro/C1-type_HTH"/>
</dbReference>
<evidence type="ECO:0000259" key="1">
    <source>
        <dbReference type="PROSITE" id="PS50943"/>
    </source>
</evidence>
<organism evidence="2">
    <name type="scientific">uncultured Caudovirales phage</name>
    <dbReference type="NCBI Taxonomy" id="2100421"/>
    <lineage>
        <taxon>Viruses</taxon>
        <taxon>Duplodnaviria</taxon>
        <taxon>Heunggongvirae</taxon>
        <taxon>Uroviricota</taxon>
        <taxon>Caudoviricetes</taxon>
        <taxon>Peduoviridae</taxon>
        <taxon>Maltschvirus</taxon>
        <taxon>Maltschvirus maltsch</taxon>
    </lineage>
</organism>
<proteinExistence type="predicted"/>